<dbReference type="InterPro" id="IPR053888">
    <property type="entry name" value="MRM3-like_sub_bind"/>
</dbReference>
<dbReference type="GO" id="GO:0032259">
    <property type="term" value="P:methylation"/>
    <property type="evidence" value="ECO:0007669"/>
    <property type="project" value="UniProtKB-KW"/>
</dbReference>
<proteinExistence type="inferred from homology"/>
<dbReference type="Gene3D" id="3.40.1280.10">
    <property type="match status" value="1"/>
</dbReference>
<dbReference type="InterPro" id="IPR001537">
    <property type="entry name" value="SpoU_MeTrfase"/>
</dbReference>
<evidence type="ECO:0000259" key="4">
    <source>
        <dbReference type="Pfam" id="PF00588"/>
    </source>
</evidence>
<organism evidence="6 7">
    <name type="scientific">Acidicapsa dinghuensis</name>
    <dbReference type="NCBI Taxonomy" id="2218256"/>
    <lineage>
        <taxon>Bacteria</taxon>
        <taxon>Pseudomonadati</taxon>
        <taxon>Acidobacteriota</taxon>
        <taxon>Terriglobia</taxon>
        <taxon>Terriglobales</taxon>
        <taxon>Acidobacteriaceae</taxon>
        <taxon>Acidicapsa</taxon>
    </lineage>
</organism>
<dbReference type="Pfam" id="PF22435">
    <property type="entry name" value="MRM3-like_sub_bind"/>
    <property type="match status" value="1"/>
</dbReference>
<evidence type="ECO:0000256" key="1">
    <source>
        <dbReference type="ARBA" id="ARBA00007228"/>
    </source>
</evidence>
<dbReference type="PANTHER" id="PTHR43191">
    <property type="entry name" value="RRNA METHYLTRANSFERASE 3"/>
    <property type="match status" value="1"/>
</dbReference>
<comment type="caution">
    <text evidence="6">The sequence shown here is derived from an EMBL/GenBank/DDBJ whole genome shotgun (WGS) entry which is preliminary data.</text>
</comment>
<dbReference type="Gene3D" id="3.30.1330.30">
    <property type="match status" value="1"/>
</dbReference>
<comment type="similarity">
    <text evidence="1">Belongs to the class IV-like SAM-binding methyltransferase superfamily. RNA methyltransferase TrmH family.</text>
</comment>
<evidence type="ECO:0000256" key="3">
    <source>
        <dbReference type="ARBA" id="ARBA00022679"/>
    </source>
</evidence>
<gene>
    <name evidence="6" type="ORF">ACFPT7_17195</name>
</gene>
<dbReference type="SUPFAM" id="SSF55315">
    <property type="entry name" value="L30e-like"/>
    <property type="match status" value="1"/>
</dbReference>
<feature type="domain" description="MRM3-like substrate binding" evidence="5">
    <location>
        <begin position="65"/>
        <end position="148"/>
    </location>
</feature>
<dbReference type="SUPFAM" id="SSF75217">
    <property type="entry name" value="alpha/beta knot"/>
    <property type="match status" value="1"/>
</dbReference>
<dbReference type="EMBL" id="JBHSPH010000008">
    <property type="protein sequence ID" value="MFC5864045.1"/>
    <property type="molecule type" value="Genomic_DNA"/>
</dbReference>
<accession>A0ABW1EJ79</accession>
<dbReference type="CDD" id="cd18095">
    <property type="entry name" value="SpoU-like_rRNA-MTase"/>
    <property type="match status" value="1"/>
</dbReference>
<dbReference type="InterPro" id="IPR029064">
    <property type="entry name" value="Ribosomal_eL30-like_sf"/>
</dbReference>
<sequence length="316" mass="35674">MALVHFEEVYIFWILNHVLALLKDICQNRLARKHTWPVDLSTKEEMHEKEYPLVTDLRDRQYLRLRSLQTFQGRQRTGNYLIEGIRHLARAVEESAPIEQLFVDPSIFSNRFGQKLVRKLRRAGTPGIRLAPTLYRDLTLAAEPQGVGAVLRQHWSSIDITPIRQEALWLAVESVDQPGNLGTIIRTAEAAGVEGIFLLGPSIDPWDPGCVRATMGSLFAQRLIQCTSRELVNWARSHHVSMIGSSPHGLLDYKTLRSRWPAVLLVGSERHRLSEVLMGASNFLTRIPMCGRADSINAAVATGVLLFELSVQLRMN</sequence>
<keyword evidence="3" id="KW-0808">Transferase</keyword>
<evidence type="ECO:0000313" key="7">
    <source>
        <dbReference type="Proteomes" id="UP001596091"/>
    </source>
</evidence>
<reference evidence="7" key="1">
    <citation type="journal article" date="2019" name="Int. J. Syst. Evol. Microbiol.">
        <title>The Global Catalogue of Microorganisms (GCM) 10K type strain sequencing project: providing services to taxonomists for standard genome sequencing and annotation.</title>
        <authorList>
            <consortium name="The Broad Institute Genomics Platform"/>
            <consortium name="The Broad Institute Genome Sequencing Center for Infectious Disease"/>
            <person name="Wu L."/>
            <person name="Ma J."/>
        </authorList>
    </citation>
    <scope>NUCLEOTIDE SEQUENCE [LARGE SCALE GENOMIC DNA]</scope>
    <source>
        <strain evidence="7">JCM 4087</strain>
    </source>
</reference>
<evidence type="ECO:0000313" key="6">
    <source>
        <dbReference type="EMBL" id="MFC5864045.1"/>
    </source>
</evidence>
<dbReference type="GO" id="GO:0008168">
    <property type="term" value="F:methyltransferase activity"/>
    <property type="evidence" value="ECO:0007669"/>
    <property type="project" value="UniProtKB-KW"/>
</dbReference>
<dbReference type="RefSeq" id="WP_263341021.1">
    <property type="nucleotide sequence ID" value="NZ_JAGSYH010000006.1"/>
</dbReference>
<dbReference type="Pfam" id="PF00588">
    <property type="entry name" value="SpoU_methylase"/>
    <property type="match status" value="1"/>
</dbReference>
<protein>
    <submittedName>
        <fullName evidence="6">TrmH family RNA methyltransferase</fullName>
    </submittedName>
</protein>
<keyword evidence="2 6" id="KW-0489">Methyltransferase</keyword>
<dbReference type="InterPro" id="IPR051259">
    <property type="entry name" value="rRNA_Methyltransferase"/>
</dbReference>
<dbReference type="InterPro" id="IPR029026">
    <property type="entry name" value="tRNA_m1G_MTases_N"/>
</dbReference>
<dbReference type="PANTHER" id="PTHR43191:SF2">
    <property type="entry name" value="RRNA METHYLTRANSFERASE 3, MITOCHONDRIAL"/>
    <property type="match status" value="1"/>
</dbReference>
<dbReference type="Proteomes" id="UP001596091">
    <property type="component" value="Unassembled WGS sequence"/>
</dbReference>
<dbReference type="InterPro" id="IPR029028">
    <property type="entry name" value="Alpha/beta_knot_MTases"/>
</dbReference>
<name>A0ABW1EJ79_9BACT</name>
<evidence type="ECO:0000259" key="5">
    <source>
        <dbReference type="Pfam" id="PF22435"/>
    </source>
</evidence>
<evidence type="ECO:0000256" key="2">
    <source>
        <dbReference type="ARBA" id="ARBA00022603"/>
    </source>
</evidence>
<feature type="domain" description="tRNA/rRNA methyltransferase SpoU type" evidence="4">
    <location>
        <begin position="169"/>
        <end position="307"/>
    </location>
</feature>
<keyword evidence="7" id="KW-1185">Reference proteome</keyword>